<evidence type="ECO:0000313" key="1">
    <source>
        <dbReference type="EMBL" id="DAD99463.1"/>
    </source>
</evidence>
<proteinExistence type="predicted"/>
<organism evidence="1">
    <name type="scientific">Siphoviridae sp. ctNU74</name>
    <dbReference type="NCBI Taxonomy" id="2825471"/>
    <lineage>
        <taxon>Viruses</taxon>
        <taxon>Duplodnaviria</taxon>
        <taxon>Heunggongvirae</taxon>
        <taxon>Uroviricota</taxon>
        <taxon>Caudoviricetes</taxon>
    </lineage>
</organism>
<dbReference type="EMBL" id="BK015285">
    <property type="protein sequence ID" value="DAD99463.1"/>
    <property type="molecule type" value="Genomic_DNA"/>
</dbReference>
<reference evidence="1" key="1">
    <citation type="journal article" date="2021" name="Proc. Natl. Acad. Sci. U.S.A.">
        <title>A Catalog of Tens of Thousands of Viruses from Human Metagenomes Reveals Hidden Associations with Chronic Diseases.</title>
        <authorList>
            <person name="Tisza M.J."/>
            <person name="Buck C.B."/>
        </authorList>
    </citation>
    <scope>NUCLEOTIDE SEQUENCE</scope>
    <source>
        <strain evidence="1">CtNU74</strain>
    </source>
</reference>
<accession>A0A8S5NYH3</accession>
<protein>
    <submittedName>
        <fullName evidence="1">Dehydrogenase accessory protein</fullName>
    </submittedName>
</protein>
<sequence>MDEKKVREAIEVIKANYPTSGYYMLRESLDIAIEALQKQLPKKVDVWANGTEHCPVCDKNITYTGLHVCPECCQRLD</sequence>
<name>A0A8S5NYH3_9CAUD</name>